<gene>
    <name evidence="2" type="ORF">SAMN05444342_0528</name>
    <name evidence="1" type="ORF">ZOD2009_08634</name>
</gene>
<dbReference type="Pfam" id="PF25931">
    <property type="entry name" value="DUF7976"/>
    <property type="match status" value="1"/>
</dbReference>
<dbReference type="AlphaFoldDB" id="E7QSF4"/>
<accession>E7QSF4</accession>
<dbReference type="OrthoDB" id="167123at2157"/>
<dbReference type="RefSeq" id="WP_007978898.1">
    <property type="nucleotide sequence ID" value="NZ_AEMG01000006.1"/>
</dbReference>
<protein>
    <submittedName>
        <fullName evidence="1">Uncharacterized protein</fullName>
    </submittedName>
</protein>
<dbReference type="Proteomes" id="UP000184203">
    <property type="component" value="Unassembled WGS sequence"/>
</dbReference>
<evidence type="ECO:0000313" key="3">
    <source>
        <dbReference type="Proteomes" id="UP000003751"/>
    </source>
</evidence>
<dbReference type="EMBL" id="FRAN01000001">
    <property type="protein sequence ID" value="SHK08747.1"/>
    <property type="molecule type" value="Genomic_DNA"/>
</dbReference>
<proteinExistence type="predicted"/>
<dbReference type="EMBL" id="AEMG01000006">
    <property type="protein sequence ID" value="EFW92923.1"/>
    <property type="molecule type" value="Genomic_DNA"/>
</dbReference>
<keyword evidence="4" id="KW-1185">Reference proteome</keyword>
<dbReference type="InterPro" id="IPR058282">
    <property type="entry name" value="DUF7976"/>
</dbReference>
<reference evidence="4" key="3">
    <citation type="submission" date="2016-11" db="EMBL/GenBank/DDBJ databases">
        <authorList>
            <person name="Varghese N."/>
            <person name="Submissions S."/>
        </authorList>
    </citation>
    <scope>NUCLEOTIDE SEQUENCE [LARGE SCALE GENOMIC DNA]</scope>
    <source>
        <strain evidence="4">DX253</strain>
    </source>
</reference>
<evidence type="ECO:0000313" key="1">
    <source>
        <dbReference type="EMBL" id="EFW92923.1"/>
    </source>
</evidence>
<reference evidence="1 3" key="1">
    <citation type="journal article" date="2014" name="ISME J.">
        <title>Trehalose/2-sulfotrehalose biosynthesis and glycine-betaine uptake are widely spread mechanisms for osmoadaptation in the Halobacteriales.</title>
        <authorList>
            <person name="Youssef N.H."/>
            <person name="Savage-Ashlock K.N."/>
            <person name="McCully A.L."/>
            <person name="Luedtke B."/>
            <person name="Shaw E.I."/>
            <person name="Hoff W.D."/>
            <person name="Elshahed M.S."/>
        </authorList>
    </citation>
    <scope>NUCLEOTIDE SEQUENCE [LARGE SCALE GENOMIC DNA]</scope>
    <source>
        <strain evidence="1 3">DX253</strain>
    </source>
</reference>
<evidence type="ECO:0000313" key="2">
    <source>
        <dbReference type="EMBL" id="SHK08747.1"/>
    </source>
</evidence>
<dbReference type="eggNOG" id="arCOG06406">
    <property type="taxonomic scope" value="Archaea"/>
</dbReference>
<name>E7QSF4_HALPU</name>
<organism evidence="1 3">
    <name type="scientific">Haladaptatus paucihalophilus DX253</name>
    <dbReference type="NCBI Taxonomy" id="797209"/>
    <lineage>
        <taxon>Archaea</taxon>
        <taxon>Methanobacteriati</taxon>
        <taxon>Methanobacteriota</taxon>
        <taxon>Stenosarchaea group</taxon>
        <taxon>Halobacteria</taxon>
        <taxon>Halobacteriales</taxon>
        <taxon>Haladaptataceae</taxon>
        <taxon>Haladaptatus</taxon>
    </lineage>
</organism>
<reference evidence="2" key="2">
    <citation type="submission" date="2016-11" db="EMBL/GenBank/DDBJ databases">
        <authorList>
            <person name="Jaros S."/>
            <person name="Januszkiewicz K."/>
            <person name="Wedrychowicz H."/>
        </authorList>
    </citation>
    <scope>NUCLEOTIDE SEQUENCE [LARGE SCALE GENOMIC DNA]</scope>
    <source>
        <strain evidence="2">DX253</strain>
    </source>
</reference>
<evidence type="ECO:0000313" key="4">
    <source>
        <dbReference type="Proteomes" id="UP000184203"/>
    </source>
</evidence>
<dbReference type="STRING" id="797209.GCA_000376445_00410"/>
<dbReference type="Proteomes" id="UP000003751">
    <property type="component" value="Unassembled WGS sequence"/>
</dbReference>
<sequence length="71" mass="8354">MPRETESFDPDEERMETLRDIADDIRGESSESKLVAAMLYRVSDLFDPDEETTPRDIFINMREIIRTKSEN</sequence>
<dbReference type="PATRIC" id="fig|797209.4.peg.1727"/>